<comment type="caution">
    <text evidence="5">The sequence shown here is derived from an EMBL/GenBank/DDBJ whole genome shotgun (WGS) entry which is preliminary data.</text>
</comment>
<evidence type="ECO:0000256" key="1">
    <source>
        <dbReference type="ARBA" id="ARBA00023015"/>
    </source>
</evidence>
<dbReference type="AlphaFoldDB" id="A0A7W9JG02"/>
<keyword evidence="2 5" id="KW-0238">DNA-binding</keyword>
<dbReference type="Proteomes" id="UP000549971">
    <property type="component" value="Unassembled WGS sequence"/>
</dbReference>
<evidence type="ECO:0000256" key="2">
    <source>
        <dbReference type="ARBA" id="ARBA00023125"/>
    </source>
</evidence>
<sequence length="249" mass="27020">MVEEARAGEALFRPVRSGNPFEETVERLLQSIKLGVVGPGERLPSERDLAARLNVSRVTLREAIRALTEAGYVESRRGRYGGTFVNTRLPRPRRVGPKKLAKELGDEWGGGHQDALEDALVLRSALELGAAEAAASRSLGADERDHLTRCLADTAAARLTDYRRMDSRLHLAIAEVSGSPSLTSAVADVRMRLNALLDAIPLLERNIVHSDEQHQQVVDAILAGDAPAAREAMRLHLAGTAALLRAFLS</sequence>
<dbReference type="PANTHER" id="PTHR43537:SF24">
    <property type="entry name" value="GLUCONATE OPERON TRANSCRIPTIONAL REPRESSOR"/>
    <property type="match status" value="1"/>
</dbReference>
<protein>
    <submittedName>
        <fullName evidence="5">DNA-binding FadR family transcriptional regulator</fullName>
    </submittedName>
</protein>
<dbReference type="InterPro" id="IPR008920">
    <property type="entry name" value="TF_FadR/GntR_C"/>
</dbReference>
<name>A0A7W9JG02_9ACTN</name>
<evidence type="ECO:0000313" key="5">
    <source>
        <dbReference type="EMBL" id="MBB5840823.1"/>
    </source>
</evidence>
<dbReference type="PANTHER" id="PTHR43537">
    <property type="entry name" value="TRANSCRIPTIONAL REGULATOR, GNTR FAMILY"/>
    <property type="match status" value="1"/>
</dbReference>
<dbReference type="CDD" id="cd07377">
    <property type="entry name" value="WHTH_GntR"/>
    <property type="match status" value="1"/>
</dbReference>
<dbReference type="SMART" id="SM00895">
    <property type="entry name" value="FCD"/>
    <property type="match status" value="1"/>
</dbReference>
<dbReference type="PRINTS" id="PR00035">
    <property type="entry name" value="HTHGNTR"/>
</dbReference>
<reference evidence="5 6" key="1">
    <citation type="submission" date="2020-08" db="EMBL/GenBank/DDBJ databases">
        <title>Sequencing the genomes of 1000 actinobacteria strains.</title>
        <authorList>
            <person name="Klenk H.-P."/>
        </authorList>
    </citation>
    <scope>NUCLEOTIDE SEQUENCE [LARGE SCALE GENOMIC DNA]</scope>
    <source>
        <strain evidence="5 6">DSM 28967</strain>
    </source>
</reference>
<dbReference type="RefSeq" id="WP_184803464.1">
    <property type="nucleotide sequence ID" value="NZ_JACHMY010000001.1"/>
</dbReference>
<dbReference type="Pfam" id="PF07729">
    <property type="entry name" value="FCD"/>
    <property type="match status" value="1"/>
</dbReference>
<evidence type="ECO:0000313" key="6">
    <source>
        <dbReference type="Proteomes" id="UP000549971"/>
    </source>
</evidence>
<keyword evidence="6" id="KW-1185">Reference proteome</keyword>
<evidence type="ECO:0000259" key="4">
    <source>
        <dbReference type="PROSITE" id="PS50949"/>
    </source>
</evidence>
<dbReference type="EMBL" id="JACHMY010000001">
    <property type="protein sequence ID" value="MBB5840823.1"/>
    <property type="molecule type" value="Genomic_DNA"/>
</dbReference>
<dbReference type="SUPFAM" id="SSF46785">
    <property type="entry name" value="Winged helix' DNA-binding domain"/>
    <property type="match status" value="1"/>
</dbReference>
<proteinExistence type="predicted"/>
<evidence type="ECO:0000256" key="3">
    <source>
        <dbReference type="ARBA" id="ARBA00023163"/>
    </source>
</evidence>
<keyword evidence="3" id="KW-0804">Transcription</keyword>
<dbReference type="SUPFAM" id="SSF48008">
    <property type="entry name" value="GntR ligand-binding domain-like"/>
    <property type="match status" value="1"/>
</dbReference>
<dbReference type="InterPro" id="IPR036390">
    <property type="entry name" value="WH_DNA-bd_sf"/>
</dbReference>
<dbReference type="InterPro" id="IPR011711">
    <property type="entry name" value="GntR_C"/>
</dbReference>
<feature type="domain" description="HTH gntR-type" evidence="4">
    <location>
        <begin position="18"/>
        <end position="88"/>
    </location>
</feature>
<dbReference type="Pfam" id="PF00392">
    <property type="entry name" value="GntR"/>
    <property type="match status" value="1"/>
</dbReference>
<organism evidence="5 6">
    <name type="scientific">Kribbella italica</name>
    <dbReference type="NCBI Taxonomy" id="1540520"/>
    <lineage>
        <taxon>Bacteria</taxon>
        <taxon>Bacillati</taxon>
        <taxon>Actinomycetota</taxon>
        <taxon>Actinomycetes</taxon>
        <taxon>Propionibacteriales</taxon>
        <taxon>Kribbellaceae</taxon>
        <taxon>Kribbella</taxon>
    </lineage>
</organism>
<dbReference type="GO" id="GO:0003677">
    <property type="term" value="F:DNA binding"/>
    <property type="evidence" value="ECO:0007669"/>
    <property type="project" value="UniProtKB-KW"/>
</dbReference>
<dbReference type="InterPro" id="IPR036388">
    <property type="entry name" value="WH-like_DNA-bd_sf"/>
</dbReference>
<dbReference type="SMART" id="SM00345">
    <property type="entry name" value="HTH_GNTR"/>
    <property type="match status" value="1"/>
</dbReference>
<dbReference type="Gene3D" id="1.10.10.10">
    <property type="entry name" value="Winged helix-like DNA-binding domain superfamily/Winged helix DNA-binding domain"/>
    <property type="match status" value="1"/>
</dbReference>
<dbReference type="GO" id="GO:0003700">
    <property type="term" value="F:DNA-binding transcription factor activity"/>
    <property type="evidence" value="ECO:0007669"/>
    <property type="project" value="InterPro"/>
</dbReference>
<gene>
    <name evidence="5" type="ORF">HDA39_007557</name>
</gene>
<dbReference type="Gene3D" id="1.20.120.530">
    <property type="entry name" value="GntR ligand-binding domain-like"/>
    <property type="match status" value="1"/>
</dbReference>
<accession>A0A7W9JG02</accession>
<keyword evidence="1" id="KW-0805">Transcription regulation</keyword>
<dbReference type="PROSITE" id="PS50949">
    <property type="entry name" value="HTH_GNTR"/>
    <property type="match status" value="1"/>
</dbReference>
<dbReference type="InterPro" id="IPR000524">
    <property type="entry name" value="Tscrpt_reg_HTH_GntR"/>
</dbReference>